<accession>A0A9E9NSM5</accession>
<dbReference type="PANTHER" id="PTHR30050:SF5">
    <property type="entry name" value="DNAA REGULATORY INACTIVATOR HDA"/>
    <property type="match status" value="1"/>
</dbReference>
<name>A0A9E9NSM5_9BURK</name>
<reference evidence="2" key="2">
    <citation type="journal article" date="2022" name="Front. Microbiol.">
        <title>New perspectives on an old grouping: The genomic and phenotypic variability of Oxalobacter formigenes and the implications for calcium oxalate stone prevention.</title>
        <authorList>
            <person name="Chmiel J.A."/>
            <person name="Carr C."/>
            <person name="Stuivenberg G.A."/>
            <person name="Venema R."/>
            <person name="Chanyi R.M."/>
            <person name="Al K.F."/>
            <person name="Giguere D."/>
            <person name="Say H."/>
            <person name="Akouris P.P."/>
            <person name="Dominguez Romero S.A."/>
            <person name="Kwong A."/>
            <person name="Tai V."/>
            <person name="Koval S.F."/>
            <person name="Razvi H."/>
            <person name="Bjazevic J."/>
            <person name="Burton J.P."/>
        </authorList>
    </citation>
    <scope>NUCLEOTIDE SEQUENCE</scope>
    <source>
        <strain evidence="2">OxK</strain>
    </source>
</reference>
<reference evidence="3" key="1">
    <citation type="journal article" date="2022" name="Front. Microbiol.">
        <title>New perspectives on an old grouping: The genomic and phenotypic variability of Oxalobacter formigenes and the implications for calcium oxalate stone prevention.</title>
        <authorList>
            <person name="Chmiel J.A."/>
            <person name="Carr C."/>
            <person name="Stuivenberg G.A."/>
            <person name="Venema R."/>
            <person name="Chanyi R.M."/>
            <person name="Al K.F."/>
            <person name="Giguere D."/>
            <person name="Say H."/>
            <person name="Akouris P.P."/>
            <person name="Dominguez Romero S.A."/>
            <person name="Kwong A."/>
            <person name="Tai V."/>
            <person name="Koval S.F."/>
            <person name="Razvi H."/>
            <person name="Bjazevic J."/>
            <person name="Burton J.P."/>
        </authorList>
    </citation>
    <scope>NUCLEOTIDE SEQUENCE</scope>
    <source>
        <strain evidence="3">HOxNP-1</strain>
    </source>
</reference>
<dbReference type="Proteomes" id="UP001164819">
    <property type="component" value="Chromosome"/>
</dbReference>
<dbReference type="Proteomes" id="UP001164794">
    <property type="component" value="Chromosome"/>
</dbReference>
<organism evidence="2">
    <name type="scientific">Oxalobacter aliiformigenes</name>
    <dbReference type="NCBI Taxonomy" id="2946593"/>
    <lineage>
        <taxon>Bacteria</taxon>
        <taxon>Pseudomonadati</taxon>
        <taxon>Pseudomonadota</taxon>
        <taxon>Betaproteobacteria</taxon>
        <taxon>Burkholderiales</taxon>
        <taxon>Oxalobacteraceae</taxon>
        <taxon>Oxalobacter</taxon>
    </lineage>
</organism>
<dbReference type="GO" id="GO:0005886">
    <property type="term" value="C:plasma membrane"/>
    <property type="evidence" value="ECO:0007669"/>
    <property type="project" value="TreeGrafter"/>
</dbReference>
<dbReference type="GO" id="GO:0003688">
    <property type="term" value="F:DNA replication origin binding"/>
    <property type="evidence" value="ECO:0007669"/>
    <property type="project" value="TreeGrafter"/>
</dbReference>
<evidence type="ECO:0000259" key="1">
    <source>
        <dbReference type="Pfam" id="PF22688"/>
    </source>
</evidence>
<evidence type="ECO:0000313" key="3">
    <source>
        <dbReference type="EMBL" id="WAV97518.1"/>
    </source>
</evidence>
<dbReference type="NCBIfam" id="TIGR03420">
    <property type="entry name" value="DnaA_homol_Hda"/>
    <property type="match status" value="1"/>
</dbReference>
<dbReference type="Gene3D" id="1.10.8.60">
    <property type="match status" value="1"/>
</dbReference>
<proteinExistence type="predicted"/>
<dbReference type="EMBL" id="CP098251">
    <property type="protein sequence ID" value="WAV91728.1"/>
    <property type="molecule type" value="Genomic_DNA"/>
</dbReference>
<feature type="domain" description="Hda lid" evidence="1">
    <location>
        <begin position="153"/>
        <end position="217"/>
    </location>
</feature>
<dbReference type="InterPro" id="IPR027417">
    <property type="entry name" value="P-loop_NTPase"/>
</dbReference>
<evidence type="ECO:0000313" key="4">
    <source>
        <dbReference type="Proteomes" id="UP001164794"/>
    </source>
</evidence>
<dbReference type="RefSeq" id="WP_269264989.1">
    <property type="nucleotide sequence ID" value="NZ_CP098248.1"/>
</dbReference>
<dbReference type="AlphaFoldDB" id="A0A9E9NSM5"/>
<protein>
    <submittedName>
        <fullName evidence="2">DnaA regulatory inactivator Hda</fullName>
    </submittedName>
</protein>
<dbReference type="Gene3D" id="3.40.50.300">
    <property type="entry name" value="P-loop containing nucleotide triphosphate hydrolases"/>
    <property type="match status" value="1"/>
</dbReference>
<dbReference type="EMBL" id="CP098248">
    <property type="protein sequence ID" value="WAV97518.1"/>
    <property type="molecule type" value="Genomic_DNA"/>
</dbReference>
<dbReference type="GO" id="GO:0006270">
    <property type="term" value="P:DNA replication initiation"/>
    <property type="evidence" value="ECO:0007669"/>
    <property type="project" value="TreeGrafter"/>
</dbReference>
<dbReference type="Pfam" id="PF22688">
    <property type="entry name" value="Hda_lid"/>
    <property type="match status" value="1"/>
</dbReference>
<keyword evidence="4" id="KW-1185">Reference proteome</keyword>
<sequence>MQQLLLNLETVAVPTLDTFVPGQNTEVLYLLHQIAEGQSRDRFIYIWGDSAVGKTHLLKAMSQLCPAKFLTSLSPIEEFTYDPRKTLYLIDDCDKLSSEKQIAAFSLFNQVRENRTACMITAGSDSPLALTLRDDLKSRLCWGLVYQIKGLTDEEKIAALTEQARQRGFTLSQGVLPYLITHYQRDMHSLSMILDALDRYSLQTKRTITLPLLHDLLHKKQEPTL</sequence>
<evidence type="ECO:0000313" key="2">
    <source>
        <dbReference type="EMBL" id="WAV91728.1"/>
    </source>
</evidence>
<dbReference type="SUPFAM" id="SSF52540">
    <property type="entry name" value="P-loop containing nucleoside triphosphate hydrolases"/>
    <property type="match status" value="1"/>
</dbReference>
<dbReference type="PANTHER" id="PTHR30050">
    <property type="entry name" value="CHROMOSOMAL REPLICATION INITIATOR PROTEIN DNAA"/>
    <property type="match status" value="1"/>
</dbReference>
<dbReference type="InterPro" id="IPR055199">
    <property type="entry name" value="Hda_lid"/>
</dbReference>
<dbReference type="GO" id="GO:0032297">
    <property type="term" value="P:negative regulation of DNA-templated DNA replication initiation"/>
    <property type="evidence" value="ECO:0007669"/>
    <property type="project" value="InterPro"/>
</dbReference>
<dbReference type="InterPro" id="IPR017788">
    <property type="entry name" value="Hda"/>
</dbReference>
<gene>
    <name evidence="2" type="primary">hda</name>
    <name evidence="3" type="ORF">NB645_01855</name>
    <name evidence="2" type="ORF">NB646_02960</name>
</gene>